<sequence>MIQIPSVNTNALLQLPSTQAHQPSIIGCQSAFSKSHVHEEIFPFSNINQNGINTYGKEETNKDRTSKVDNYQENRDIPPENCLEKGFLPVLKNPDFLALWGGQVFSQLADKVYLVLMIALIDKQFHLEGQTISVWVSTMMITFTTPAVVFGSLAGAFVDRWSKKTVLVTTNIWRGALVLAIPLLLWLTQDFRPLGLLPAGFVVILVVTFCVSTLTQFFAPAEQATIPLIIEDHHLLSANSLYTTTIMGSLIVGFAIGEPVLAAADSLWVQIGGSADLGREIIVGVSYIIAAFILLLLKTNEKVENHTKIESHILSDLQDGLEYLKTNLKVRNALIQLTILFSVFAALTILAVSIAEVIPSLKAEQFGFLLAAGGVGIAIGAAALGQFGQSFAYYRLSLSGCIVMATSLVSLSLTNQLWIILFLVGFLGIGGALIGIPMQTTIQTEVPSEMRGKLFGLQNNVINISLSLPLVFVGIAESIVGLKAVFLALALLVILGGLFTWYNPHR</sequence>
<name>M1X156_9NOST</name>
<feature type="transmembrane region" description="Helical" evidence="8">
    <location>
        <begin position="240"/>
        <end position="257"/>
    </location>
</feature>
<evidence type="ECO:0000256" key="7">
    <source>
        <dbReference type="SAM" id="MobiDB-lite"/>
    </source>
</evidence>
<dbReference type="EMBL" id="CAIY01000070">
    <property type="protein sequence ID" value="CCH67933.1"/>
    <property type="molecule type" value="Genomic_DNA"/>
</dbReference>
<dbReference type="PANTHER" id="PTHR43266:SF2">
    <property type="entry name" value="MAJOR FACILITATOR SUPERFAMILY (MFS) PROFILE DOMAIN-CONTAINING PROTEIN"/>
    <property type="match status" value="1"/>
</dbReference>
<proteinExistence type="predicted"/>
<comment type="caution">
    <text evidence="10">The sequence shown here is derived from an EMBL/GenBank/DDBJ whole genome shotgun (WGS) entry which is preliminary data.</text>
</comment>
<dbReference type="RefSeq" id="WP_008235093.1">
    <property type="nucleotide sequence ID" value="NZ_CAIY01000070.1"/>
</dbReference>
<feature type="transmembrane region" description="Helical" evidence="8">
    <location>
        <begin position="165"/>
        <end position="187"/>
    </location>
</feature>
<keyword evidence="11" id="KW-1185">Reference proteome</keyword>
<gene>
    <name evidence="10" type="ORF">RINTHH_17780</name>
</gene>
<protein>
    <recommendedName>
        <fullName evidence="9">Major facilitator superfamily (MFS) profile domain-containing protein</fullName>
    </recommendedName>
</protein>
<feature type="transmembrane region" description="Helical" evidence="8">
    <location>
        <begin position="333"/>
        <end position="354"/>
    </location>
</feature>
<dbReference type="PANTHER" id="PTHR43266">
    <property type="entry name" value="MACROLIDE-EFFLUX PROTEIN"/>
    <property type="match status" value="1"/>
</dbReference>
<dbReference type="SUPFAM" id="SSF103473">
    <property type="entry name" value="MFS general substrate transporter"/>
    <property type="match status" value="1"/>
</dbReference>
<feature type="transmembrane region" description="Helical" evidence="8">
    <location>
        <begin position="134"/>
        <end position="158"/>
    </location>
</feature>
<feature type="transmembrane region" description="Helical" evidence="8">
    <location>
        <begin position="482"/>
        <end position="502"/>
    </location>
</feature>
<keyword evidence="6 8" id="KW-0472">Membrane</keyword>
<feature type="transmembrane region" description="Helical" evidence="8">
    <location>
        <begin position="417"/>
        <end position="436"/>
    </location>
</feature>
<keyword evidence="2" id="KW-0813">Transport</keyword>
<dbReference type="InterPro" id="IPR011701">
    <property type="entry name" value="MFS"/>
</dbReference>
<feature type="region of interest" description="Disordered" evidence="7">
    <location>
        <begin position="53"/>
        <end position="75"/>
    </location>
</feature>
<dbReference type="CDD" id="cd06173">
    <property type="entry name" value="MFS_MefA_like"/>
    <property type="match status" value="1"/>
</dbReference>
<evidence type="ECO:0000256" key="1">
    <source>
        <dbReference type="ARBA" id="ARBA00004651"/>
    </source>
</evidence>
<accession>M1X156</accession>
<evidence type="ECO:0000256" key="5">
    <source>
        <dbReference type="ARBA" id="ARBA00022989"/>
    </source>
</evidence>
<feature type="transmembrane region" description="Helical" evidence="8">
    <location>
        <begin position="392"/>
        <end position="411"/>
    </location>
</feature>
<keyword evidence="4 8" id="KW-0812">Transmembrane</keyword>
<dbReference type="GO" id="GO:0005886">
    <property type="term" value="C:plasma membrane"/>
    <property type="evidence" value="ECO:0007669"/>
    <property type="project" value="UniProtKB-SubCell"/>
</dbReference>
<evidence type="ECO:0000256" key="8">
    <source>
        <dbReference type="SAM" id="Phobius"/>
    </source>
</evidence>
<evidence type="ECO:0000313" key="10">
    <source>
        <dbReference type="EMBL" id="CCH67933.1"/>
    </source>
</evidence>
<dbReference type="AlphaFoldDB" id="M1X156"/>
<evidence type="ECO:0000259" key="9">
    <source>
        <dbReference type="PROSITE" id="PS50850"/>
    </source>
</evidence>
<keyword evidence="3" id="KW-1003">Cell membrane</keyword>
<feature type="transmembrane region" description="Helical" evidence="8">
    <location>
        <begin position="457"/>
        <end position="476"/>
    </location>
</feature>
<dbReference type="Proteomes" id="UP000053051">
    <property type="component" value="Unassembled WGS sequence"/>
</dbReference>
<feature type="transmembrane region" description="Helical" evidence="8">
    <location>
        <begin position="199"/>
        <end position="219"/>
    </location>
</feature>
<feature type="domain" description="Major facilitator superfamily (MFS) profile" evidence="9">
    <location>
        <begin position="279"/>
        <end position="506"/>
    </location>
</feature>
<dbReference type="InterPro" id="IPR020846">
    <property type="entry name" value="MFS_dom"/>
</dbReference>
<evidence type="ECO:0000256" key="3">
    <source>
        <dbReference type="ARBA" id="ARBA00022475"/>
    </source>
</evidence>
<dbReference type="PROSITE" id="PS50850">
    <property type="entry name" value="MFS"/>
    <property type="match status" value="1"/>
</dbReference>
<reference evidence="11" key="2">
    <citation type="submission" date="2016-01" db="EMBL/GenBank/DDBJ databases">
        <title>Diatom-associated endosymboitic cyanobacterium lacks core nitrogen metabolism enzymes.</title>
        <authorList>
            <person name="Hilton J.A."/>
            <person name="Foster R.A."/>
            <person name="Tripp H.J."/>
            <person name="Carter B.J."/>
            <person name="Zehr J.P."/>
            <person name="Villareal T.A."/>
        </authorList>
    </citation>
    <scope>NUCLEOTIDE SEQUENCE [LARGE SCALE GENOMIC DNA]</scope>
    <source>
        <strain evidence="11">HH01</strain>
    </source>
</reference>
<dbReference type="Pfam" id="PF07690">
    <property type="entry name" value="MFS_1"/>
    <property type="match status" value="1"/>
</dbReference>
<dbReference type="GO" id="GO:0022857">
    <property type="term" value="F:transmembrane transporter activity"/>
    <property type="evidence" value="ECO:0007669"/>
    <property type="project" value="InterPro"/>
</dbReference>
<feature type="transmembrane region" description="Helical" evidence="8">
    <location>
        <begin position="277"/>
        <end position="297"/>
    </location>
</feature>
<evidence type="ECO:0000256" key="2">
    <source>
        <dbReference type="ARBA" id="ARBA00022448"/>
    </source>
</evidence>
<dbReference type="STRING" id="1165094.RINTHH_17780"/>
<keyword evidence="5 8" id="KW-1133">Transmembrane helix</keyword>
<evidence type="ECO:0000313" key="11">
    <source>
        <dbReference type="Proteomes" id="UP000053051"/>
    </source>
</evidence>
<evidence type="ECO:0000256" key="4">
    <source>
        <dbReference type="ARBA" id="ARBA00022692"/>
    </source>
</evidence>
<reference evidence="10 11" key="1">
    <citation type="submission" date="2012-05" db="EMBL/GenBank/DDBJ databases">
        <authorList>
            <person name="Hilton J."/>
        </authorList>
    </citation>
    <scope>NUCLEOTIDE SEQUENCE [LARGE SCALE GENOMIC DNA]</scope>
    <source>
        <strain evidence="10 11">HH01</strain>
    </source>
</reference>
<organism evidence="10 11">
    <name type="scientific">Richelia intracellularis HH01</name>
    <dbReference type="NCBI Taxonomy" id="1165094"/>
    <lineage>
        <taxon>Bacteria</taxon>
        <taxon>Bacillati</taxon>
        <taxon>Cyanobacteriota</taxon>
        <taxon>Cyanophyceae</taxon>
        <taxon>Nostocales</taxon>
        <taxon>Nostocaceae</taxon>
        <taxon>Richelia</taxon>
    </lineage>
</organism>
<dbReference type="Gene3D" id="1.20.1250.20">
    <property type="entry name" value="MFS general substrate transporter like domains"/>
    <property type="match status" value="2"/>
</dbReference>
<evidence type="ECO:0000256" key="6">
    <source>
        <dbReference type="ARBA" id="ARBA00023136"/>
    </source>
</evidence>
<feature type="transmembrane region" description="Helical" evidence="8">
    <location>
        <begin position="366"/>
        <end position="385"/>
    </location>
</feature>
<feature type="compositionally biased region" description="Basic and acidic residues" evidence="7">
    <location>
        <begin position="56"/>
        <end position="75"/>
    </location>
</feature>
<comment type="subcellular location">
    <subcellularLocation>
        <location evidence="1">Cell membrane</location>
        <topology evidence="1">Multi-pass membrane protein</topology>
    </subcellularLocation>
</comment>
<dbReference type="InterPro" id="IPR036259">
    <property type="entry name" value="MFS_trans_sf"/>
</dbReference>